<name>A0ABD5ZL81_9EURY</name>
<gene>
    <name evidence="1" type="ORF">ACFQJ4_02450</name>
</gene>
<sequence>MSRVALVVGPPDRRREYVLPRLAEGDRPAVLLPDDPGTLAAEYAALDGPKPLVVAADGPVPDGIEARTVAERTVPAVGEAGLAALAEGADRLWLAAPATALAGDVQGAYRLLYVLTQRVRERGARAWFSLGPDADARTRRILGRAVDDVVTPDGEEPTVGTRAVEGA</sequence>
<comment type="caution">
    <text evidence="1">The sequence shown here is derived from an EMBL/GenBank/DDBJ whole genome shotgun (WGS) entry which is preliminary data.</text>
</comment>
<reference evidence="1 2" key="1">
    <citation type="journal article" date="2019" name="Int. J. Syst. Evol. Microbiol.">
        <title>The Global Catalogue of Microorganisms (GCM) 10K type strain sequencing project: providing services to taxonomists for standard genome sequencing and annotation.</title>
        <authorList>
            <consortium name="The Broad Institute Genomics Platform"/>
            <consortium name="The Broad Institute Genome Sequencing Center for Infectious Disease"/>
            <person name="Wu L."/>
            <person name="Ma J."/>
        </authorList>
    </citation>
    <scope>NUCLEOTIDE SEQUENCE [LARGE SCALE GENOMIC DNA]</scope>
    <source>
        <strain evidence="1 2">DT85</strain>
    </source>
</reference>
<dbReference type="GeneID" id="79265835"/>
<evidence type="ECO:0000313" key="1">
    <source>
        <dbReference type="EMBL" id="MFC7234171.1"/>
    </source>
</evidence>
<dbReference type="RefSeq" id="WP_276235170.1">
    <property type="nucleotide sequence ID" value="NZ_CP119802.1"/>
</dbReference>
<evidence type="ECO:0000313" key="2">
    <source>
        <dbReference type="Proteomes" id="UP001596398"/>
    </source>
</evidence>
<dbReference type="Proteomes" id="UP001596398">
    <property type="component" value="Unassembled WGS sequence"/>
</dbReference>
<proteinExistence type="predicted"/>
<dbReference type="AlphaFoldDB" id="A0ABD5ZL81"/>
<organism evidence="1 2">
    <name type="scientific">Halosegnis marinus</name>
    <dbReference type="NCBI Taxonomy" id="3034023"/>
    <lineage>
        <taxon>Archaea</taxon>
        <taxon>Methanobacteriati</taxon>
        <taxon>Methanobacteriota</taxon>
        <taxon>Stenosarchaea group</taxon>
        <taxon>Halobacteria</taxon>
        <taxon>Halobacteriales</taxon>
        <taxon>Natronomonadaceae</taxon>
        <taxon>Halosegnis</taxon>
    </lineage>
</organism>
<dbReference type="EMBL" id="JBHTAP010000001">
    <property type="protein sequence ID" value="MFC7234171.1"/>
    <property type="molecule type" value="Genomic_DNA"/>
</dbReference>
<keyword evidence="2" id="KW-1185">Reference proteome</keyword>
<protein>
    <submittedName>
        <fullName evidence="1">Uncharacterized protein</fullName>
    </submittedName>
</protein>
<accession>A0ABD5ZL81</accession>